<accession>A0ABW3VY55</accession>
<evidence type="ECO:0000313" key="2">
    <source>
        <dbReference type="EMBL" id="MFD1247996.1"/>
    </source>
</evidence>
<name>A0ABW3VY55_9ACTN</name>
<proteinExistence type="predicted"/>
<dbReference type="RefSeq" id="WP_367918549.1">
    <property type="nucleotide sequence ID" value="NZ_BAABAC010000013.1"/>
</dbReference>
<dbReference type="Pfam" id="PF14012">
    <property type="entry name" value="DUF4229"/>
    <property type="match status" value="1"/>
</dbReference>
<protein>
    <submittedName>
        <fullName evidence="2">DUF4229 domain-containing protein</fullName>
    </submittedName>
</protein>
<evidence type="ECO:0000313" key="3">
    <source>
        <dbReference type="Proteomes" id="UP001597229"/>
    </source>
</evidence>
<reference evidence="3" key="1">
    <citation type="journal article" date="2019" name="Int. J. Syst. Evol. Microbiol.">
        <title>The Global Catalogue of Microorganisms (GCM) 10K type strain sequencing project: providing services to taxonomists for standard genome sequencing and annotation.</title>
        <authorList>
            <consortium name="The Broad Institute Genomics Platform"/>
            <consortium name="The Broad Institute Genome Sequencing Center for Infectious Disease"/>
            <person name="Wu L."/>
            <person name="Ma J."/>
        </authorList>
    </citation>
    <scope>NUCLEOTIDE SEQUENCE [LARGE SCALE GENOMIC DNA]</scope>
    <source>
        <strain evidence="3">CCUG 52478</strain>
    </source>
</reference>
<keyword evidence="3" id="KW-1185">Reference proteome</keyword>
<keyword evidence="1" id="KW-0812">Transmembrane</keyword>
<comment type="caution">
    <text evidence="2">The sequence shown here is derived from an EMBL/GenBank/DDBJ whole genome shotgun (WGS) entry which is preliminary data.</text>
</comment>
<dbReference type="EMBL" id="JBHTLX010000012">
    <property type="protein sequence ID" value="MFD1247996.1"/>
    <property type="molecule type" value="Genomic_DNA"/>
</dbReference>
<dbReference type="InterPro" id="IPR025323">
    <property type="entry name" value="DUF4229"/>
</dbReference>
<keyword evidence="1" id="KW-1133">Transmembrane helix</keyword>
<gene>
    <name evidence="2" type="ORF">ACFQ3F_09370</name>
</gene>
<dbReference type="Proteomes" id="UP001597229">
    <property type="component" value="Unassembled WGS sequence"/>
</dbReference>
<feature type="transmembrane region" description="Helical" evidence="1">
    <location>
        <begin position="35"/>
        <end position="54"/>
    </location>
</feature>
<feature type="transmembrane region" description="Helical" evidence="1">
    <location>
        <begin position="12"/>
        <end position="29"/>
    </location>
</feature>
<organism evidence="2 3">
    <name type="scientific">Nocardioides ginsengisoli</name>
    <dbReference type="NCBI Taxonomy" id="363868"/>
    <lineage>
        <taxon>Bacteria</taxon>
        <taxon>Bacillati</taxon>
        <taxon>Actinomycetota</taxon>
        <taxon>Actinomycetes</taxon>
        <taxon>Propionibacteriales</taxon>
        <taxon>Nocardioidaceae</taxon>
        <taxon>Nocardioides</taxon>
    </lineage>
</organism>
<keyword evidence="1" id="KW-0472">Membrane</keyword>
<evidence type="ECO:0000256" key="1">
    <source>
        <dbReference type="SAM" id="Phobius"/>
    </source>
</evidence>
<sequence>MKEFWIYTALRVGLFLGALLIVFGIWSVFADSVPLVWAVVIAFVVSGVLSYTLLERQRSAFAVKVEKRAGRISEKYEAMRSKEDDDEA</sequence>